<evidence type="ECO:0000313" key="2">
    <source>
        <dbReference type="Proteomes" id="UP001476798"/>
    </source>
</evidence>
<feature type="non-terminal residue" evidence="1">
    <location>
        <position position="1"/>
    </location>
</feature>
<evidence type="ECO:0000313" key="1">
    <source>
        <dbReference type="EMBL" id="MEQ2189837.1"/>
    </source>
</evidence>
<comment type="caution">
    <text evidence="1">The sequence shown here is derived from an EMBL/GenBank/DDBJ whole genome shotgun (WGS) entry which is preliminary data.</text>
</comment>
<proteinExistence type="predicted"/>
<dbReference type="Proteomes" id="UP001476798">
    <property type="component" value="Unassembled WGS sequence"/>
</dbReference>
<accession>A0ABV0Q2S1</accession>
<organism evidence="1 2">
    <name type="scientific">Goodea atripinnis</name>
    <dbReference type="NCBI Taxonomy" id="208336"/>
    <lineage>
        <taxon>Eukaryota</taxon>
        <taxon>Metazoa</taxon>
        <taxon>Chordata</taxon>
        <taxon>Craniata</taxon>
        <taxon>Vertebrata</taxon>
        <taxon>Euteleostomi</taxon>
        <taxon>Actinopterygii</taxon>
        <taxon>Neopterygii</taxon>
        <taxon>Teleostei</taxon>
        <taxon>Neoteleostei</taxon>
        <taxon>Acanthomorphata</taxon>
        <taxon>Ovalentaria</taxon>
        <taxon>Atherinomorphae</taxon>
        <taxon>Cyprinodontiformes</taxon>
        <taxon>Goodeidae</taxon>
        <taxon>Goodea</taxon>
    </lineage>
</organism>
<protein>
    <submittedName>
        <fullName evidence="1">Uncharacterized protein</fullName>
    </submittedName>
</protein>
<dbReference type="EMBL" id="JAHRIO010094333">
    <property type="protein sequence ID" value="MEQ2189837.1"/>
    <property type="molecule type" value="Genomic_DNA"/>
</dbReference>
<sequence>GCIGTRDYMEFSLWWVGGSTRGDAVTLGPVVMQHALVCGAMMPQRPSLPLLLPEICSESSHGLDLYTHERALLAWLSLTLQ</sequence>
<gene>
    <name evidence="1" type="ORF">GOODEAATRI_029497</name>
</gene>
<reference evidence="1 2" key="1">
    <citation type="submission" date="2021-06" db="EMBL/GenBank/DDBJ databases">
        <authorList>
            <person name="Palmer J.M."/>
        </authorList>
    </citation>
    <scope>NUCLEOTIDE SEQUENCE [LARGE SCALE GENOMIC DNA]</scope>
    <source>
        <strain evidence="1 2">GA_2019</strain>
        <tissue evidence="1">Muscle</tissue>
    </source>
</reference>
<keyword evidence="2" id="KW-1185">Reference proteome</keyword>
<name>A0ABV0Q2S1_9TELE</name>